<sequence length="59" mass="6795">MDAPTSQRYTAKARWLHWIMAALIVLAYTLILSRTQFGKGSEYRTLVVQSHFWVGIVVL</sequence>
<evidence type="ECO:0000313" key="3">
    <source>
        <dbReference type="Proteomes" id="UP000282378"/>
    </source>
</evidence>
<reference evidence="2 3" key="1">
    <citation type="submission" date="2018-08" db="EMBL/GenBank/DDBJ databases">
        <title>Recombination of ecologically and evolutionarily significant loci maintains genetic cohesion in the Pseudomonas syringae species complex.</title>
        <authorList>
            <person name="Dillon M."/>
            <person name="Thakur S."/>
            <person name="Almeida R.N.D."/>
            <person name="Weir B.S."/>
            <person name="Guttman D.S."/>
        </authorList>
    </citation>
    <scope>NUCLEOTIDE SEQUENCE [LARGE SCALE GENOMIC DNA]</scope>
    <source>
        <strain evidence="2 3">88_10</strain>
    </source>
</reference>
<dbReference type="InterPro" id="IPR016174">
    <property type="entry name" value="Di-haem_cyt_TM"/>
</dbReference>
<evidence type="ECO:0000313" key="2">
    <source>
        <dbReference type="EMBL" id="RMM09145.1"/>
    </source>
</evidence>
<proteinExistence type="predicted"/>
<feature type="non-terminal residue" evidence="2">
    <location>
        <position position="59"/>
    </location>
</feature>
<dbReference type="GO" id="GO:0022904">
    <property type="term" value="P:respiratory electron transport chain"/>
    <property type="evidence" value="ECO:0007669"/>
    <property type="project" value="InterPro"/>
</dbReference>
<dbReference type="Gene3D" id="1.20.950.20">
    <property type="entry name" value="Transmembrane di-heme cytochromes, Chain C"/>
    <property type="match status" value="1"/>
</dbReference>
<evidence type="ECO:0000256" key="1">
    <source>
        <dbReference type="SAM" id="Phobius"/>
    </source>
</evidence>
<name>A0A3M3B972_PSEYM</name>
<comment type="caution">
    <text evidence="2">The sequence shown here is derived from an EMBL/GenBank/DDBJ whole genome shotgun (WGS) entry which is preliminary data.</text>
</comment>
<keyword evidence="1" id="KW-1133">Transmembrane helix</keyword>
<dbReference type="Proteomes" id="UP000282378">
    <property type="component" value="Unassembled WGS sequence"/>
</dbReference>
<keyword evidence="1" id="KW-0472">Membrane</keyword>
<dbReference type="EMBL" id="RBNL01000102">
    <property type="protein sequence ID" value="RMM09145.1"/>
    <property type="molecule type" value="Genomic_DNA"/>
</dbReference>
<keyword evidence="1" id="KW-0812">Transmembrane</keyword>
<accession>A0A3M3B972</accession>
<dbReference type="GO" id="GO:0016020">
    <property type="term" value="C:membrane"/>
    <property type="evidence" value="ECO:0007669"/>
    <property type="project" value="InterPro"/>
</dbReference>
<organism evidence="2 3">
    <name type="scientific">Pseudomonas syringae pv. maculicola</name>
    <dbReference type="NCBI Taxonomy" id="59511"/>
    <lineage>
        <taxon>Bacteria</taxon>
        <taxon>Pseudomonadati</taxon>
        <taxon>Pseudomonadota</taxon>
        <taxon>Gammaproteobacteria</taxon>
        <taxon>Pseudomonadales</taxon>
        <taxon>Pseudomonadaceae</taxon>
        <taxon>Pseudomonas</taxon>
    </lineage>
</organism>
<feature type="transmembrane region" description="Helical" evidence="1">
    <location>
        <begin position="15"/>
        <end position="33"/>
    </location>
</feature>
<gene>
    <name evidence="2" type="ORF">APX70_03536</name>
</gene>
<protein>
    <submittedName>
        <fullName evidence="2">Putative Cytochrome</fullName>
    </submittedName>
</protein>
<dbReference type="SUPFAM" id="SSF81342">
    <property type="entry name" value="Transmembrane di-heme cytochromes"/>
    <property type="match status" value="1"/>
</dbReference>
<dbReference type="AlphaFoldDB" id="A0A3M3B972"/>